<protein>
    <submittedName>
        <fullName evidence="1">Uncharacterized protein</fullName>
    </submittedName>
</protein>
<gene>
    <name evidence="1" type="ORF">GT755_13120</name>
</gene>
<evidence type="ECO:0000313" key="2">
    <source>
        <dbReference type="Proteomes" id="UP000479526"/>
    </source>
</evidence>
<dbReference type="EMBL" id="WXEW01000003">
    <property type="protein sequence ID" value="NAS22626.1"/>
    <property type="molecule type" value="Genomic_DNA"/>
</dbReference>
<keyword evidence="2" id="KW-1185">Reference proteome</keyword>
<proteinExistence type="predicted"/>
<comment type="caution">
    <text evidence="1">The sequence shown here is derived from an EMBL/GenBank/DDBJ whole genome shotgun (WGS) entry which is preliminary data.</text>
</comment>
<sequence>MALLNFSPAFLSPSSCRIWISSVNAFPAESQQSLLLEHGLHSFFMAQWVSIEDIGEVARRLRIAAETTVVCDFQAAMESYGSKSGGSQRAWITRLAPGWSLVLYLNGFRSSPEALSLGGQRGFDVSCIYGIGEIDELSYIHDGVWDGAIYDEEEYRVYWEDLTCDISSLEGQLEEYLCVLGRVSGRFLDRDLFSSQGLLGIIPE</sequence>
<dbReference type="RefSeq" id="WP_161479946.1">
    <property type="nucleotide sequence ID" value="NZ_WXEW01000003.1"/>
</dbReference>
<evidence type="ECO:0000313" key="1">
    <source>
        <dbReference type="EMBL" id="NAS22626.1"/>
    </source>
</evidence>
<name>A0A7C9J2C6_9ACTN</name>
<dbReference type="Proteomes" id="UP000479526">
    <property type="component" value="Unassembled WGS sequence"/>
</dbReference>
<organism evidence="1 2">
    <name type="scientific">Herbidospora solisilvae</name>
    <dbReference type="NCBI Taxonomy" id="2696284"/>
    <lineage>
        <taxon>Bacteria</taxon>
        <taxon>Bacillati</taxon>
        <taxon>Actinomycetota</taxon>
        <taxon>Actinomycetes</taxon>
        <taxon>Streptosporangiales</taxon>
        <taxon>Streptosporangiaceae</taxon>
        <taxon>Herbidospora</taxon>
    </lineage>
</organism>
<reference evidence="1 2" key="1">
    <citation type="submission" date="2020-01" db="EMBL/GenBank/DDBJ databases">
        <title>Herbidospora sp. NEAU-GS84 nov., a novel actinomycete isolated from soil.</title>
        <authorList>
            <person name="Han L."/>
        </authorList>
    </citation>
    <scope>NUCLEOTIDE SEQUENCE [LARGE SCALE GENOMIC DNA]</scope>
    <source>
        <strain evidence="1 2">NEAU-GS84</strain>
    </source>
</reference>
<dbReference type="AlphaFoldDB" id="A0A7C9J2C6"/>
<accession>A0A7C9J2C6</accession>